<dbReference type="GO" id="GO:0008168">
    <property type="term" value="F:methyltransferase activity"/>
    <property type="evidence" value="ECO:0007669"/>
    <property type="project" value="UniProtKB-KW"/>
</dbReference>
<dbReference type="SUPFAM" id="SSF53335">
    <property type="entry name" value="S-adenosyl-L-methionine-dependent methyltransferases"/>
    <property type="match status" value="1"/>
</dbReference>
<dbReference type="SUPFAM" id="SSF48452">
    <property type="entry name" value="TPR-like"/>
    <property type="match status" value="1"/>
</dbReference>
<dbReference type="Pfam" id="PF02636">
    <property type="entry name" value="Methyltransf_28"/>
    <property type="match status" value="1"/>
</dbReference>
<dbReference type="InterPro" id="IPR029063">
    <property type="entry name" value="SAM-dependent_MTases_sf"/>
</dbReference>
<evidence type="ECO:0000313" key="7">
    <source>
        <dbReference type="Proteomes" id="UP000231019"/>
    </source>
</evidence>
<comment type="caution">
    <text evidence="6">The sequence shown here is derived from an EMBL/GenBank/DDBJ whole genome shotgun (WGS) entry which is preliminary data.</text>
</comment>
<keyword evidence="2" id="KW-0808">Transferase</keyword>
<dbReference type="AlphaFoldDB" id="A0A2M7FZQ0"/>
<dbReference type="PROSITE" id="PS50005">
    <property type="entry name" value="TPR"/>
    <property type="match status" value="1"/>
</dbReference>
<feature type="repeat" description="TPR" evidence="5">
    <location>
        <begin position="557"/>
        <end position="590"/>
    </location>
</feature>
<dbReference type="EMBL" id="PFFQ01000055">
    <property type="protein sequence ID" value="PIW14884.1"/>
    <property type="molecule type" value="Genomic_DNA"/>
</dbReference>
<reference evidence="6 7" key="1">
    <citation type="submission" date="2017-09" db="EMBL/GenBank/DDBJ databases">
        <title>Depth-based differentiation of microbial function through sediment-hosted aquifers and enrichment of novel symbionts in the deep terrestrial subsurface.</title>
        <authorList>
            <person name="Probst A.J."/>
            <person name="Ladd B."/>
            <person name="Jarett J.K."/>
            <person name="Geller-Mcgrath D.E."/>
            <person name="Sieber C.M."/>
            <person name="Emerson J.B."/>
            <person name="Anantharaman K."/>
            <person name="Thomas B.C."/>
            <person name="Malmstrom R."/>
            <person name="Stieglmeier M."/>
            <person name="Klingl A."/>
            <person name="Woyke T."/>
            <person name="Ryan C.M."/>
            <person name="Banfield J.F."/>
        </authorList>
    </citation>
    <scope>NUCLEOTIDE SEQUENCE [LARGE SCALE GENOMIC DNA]</scope>
    <source>
        <strain evidence="6">CG17_big_fil_post_rev_8_21_14_2_50_48_46</strain>
    </source>
</reference>
<sequence>MRVILQKSTPSQFSREWEIHKNYYLRQGAEVFLSQDVPYNITSNPAFIAQIQSLIQALVSESPQQGPLRILELGAGLGLFALQLLQAFADTELELEYWLTDLSKNTLQWIKKQAVVQPWLESGQLKLLHFDAQKPEWFETLDQKILPLSERFFSVIISNYHFSTLPTAVLYKNATRWHEKQIQIETELNEPHEIQALLQSLAEALKTRNWLSHLAHDHPQVGYFKALETVQGEMQTQLLTGETTWFEDYPSLNQALEIQMTENWRKHLLKAGLIDPQADTQNLSETLSQLVLEPFFSHLDFPPHRLIRREGLLEIDLENYLRQPKDQEALLMLTQAFERATVGYPCDAIHLVDALSAQLQPGGLWIISDKAYAGKAWMQEIHKEEASHHGESLSHPVNTPLLEALFQKRGYQVRSTQDEIYALQTLAAQKHPQPQAAWVEIFERKFEQTNRNEESHTLLEAGHHLLKSGLHEQARRCLIRALRIRPGDASLLYLLAVCMLQQEDYLPAWEILNTAHNDCFELFNFAILRAETCRLLESYPAAIPHYLESIEKYGAASIALYNLGLCYLETDQTEEARKVFQQAQSLDPEDPEIQEALEQLSV</sequence>
<dbReference type="Pfam" id="PF07719">
    <property type="entry name" value="TPR_2"/>
    <property type="match status" value="1"/>
</dbReference>
<dbReference type="InterPro" id="IPR003788">
    <property type="entry name" value="NDUFAF7"/>
</dbReference>
<dbReference type="PROSITE" id="PS50293">
    <property type="entry name" value="TPR_REGION"/>
    <property type="match status" value="1"/>
</dbReference>
<dbReference type="PANTHER" id="PTHR44943">
    <property type="entry name" value="CELLULOSE SYNTHASE OPERON PROTEIN C"/>
    <property type="match status" value="1"/>
</dbReference>
<accession>A0A2M7FZQ0</accession>
<dbReference type="InterPro" id="IPR013105">
    <property type="entry name" value="TPR_2"/>
</dbReference>
<evidence type="ECO:0000256" key="2">
    <source>
        <dbReference type="ARBA" id="ARBA00022679"/>
    </source>
</evidence>
<evidence type="ECO:0000313" key="6">
    <source>
        <dbReference type="EMBL" id="PIW14884.1"/>
    </source>
</evidence>
<dbReference type="InterPro" id="IPR019734">
    <property type="entry name" value="TPR_rpt"/>
</dbReference>
<keyword evidence="4 5" id="KW-0802">TPR repeat</keyword>
<dbReference type="Gene3D" id="1.25.40.10">
    <property type="entry name" value="Tetratricopeptide repeat domain"/>
    <property type="match status" value="2"/>
</dbReference>
<keyword evidence="3" id="KW-0677">Repeat</keyword>
<dbReference type="InterPro" id="IPR011990">
    <property type="entry name" value="TPR-like_helical_dom_sf"/>
</dbReference>
<gene>
    <name evidence="6" type="ORF">COW36_19735</name>
</gene>
<dbReference type="PANTHER" id="PTHR44943:SF8">
    <property type="entry name" value="TPR REPEAT-CONTAINING PROTEIN MJ0263"/>
    <property type="match status" value="1"/>
</dbReference>
<name>A0A2M7FZQ0_9BACT</name>
<proteinExistence type="predicted"/>
<dbReference type="Gene3D" id="3.40.50.150">
    <property type="entry name" value="Vaccinia Virus protein VP39"/>
    <property type="match status" value="1"/>
</dbReference>
<dbReference type="SMART" id="SM00028">
    <property type="entry name" value="TPR"/>
    <property type="match status" value="3"/>
</dbReference>
<dbReference type="Proteomes" id="UP000231019">
    <property type="component" value="Unassembled WGS sequence"/>
</dbReference>
<evidence type="ECO:0000256" key="3">
    <source>
        <dbReference type="ARBA" id="ARBA00022737"/>
    </source>
</evidence>
<dbReference type="GO" id="GO:0032259">
    <property type="term" value="P:methylation"/>
    <property type="evidence" value="ECO:0007669"/>
    <property type="project" value="UniProtKB-KW"/>
</dbReference>
<protein>
    <submittedName>
        <fullName evidence="6">Uncharacterized protein</fullName>
    </submittedName>
</protein>
<dbReference type="Pfam" id="PF13432">
    <property type="entry name" value="TPR_16"/>
    <property type="match status" value="1"/>
</dbReference>
<keyword evidence="1" id="KW-0489">Methyltransferase</keyword>
<dbReference type="InterPro" id="IPR051685">
    <property type="entry name" value="Ycf3/AcsC/BcsC/TPR_MFPF"/>
</dbReference>
<organism evidence="6 7">
    <name type="scientific">bacterium (Candidatus Blackallbacteria) CG17_big_fil_post_rev_8_21_14_2_50_48_46</name>
    <dbReference type="NCBI Taxonomy" id="2014261"/>
    <lineage>
        <taxon>Bacteria</taxon>
        <taxon>Candidatus Blackallbacteria</taxon>
    </lineage>
</organism>
<evidence type="ECO:0000256" key="4">
    <source>
        <dbReference type="ARBA" id="ARBA00022803"/>
    </source>
</evidence>
<evidence type="ECO:0000256" key="1">
    <source>
        <dbReference type="ARBA" id="ARBA00022603"/>
    </source>
</evidence>
<evidence type="ECO:0000256" key="5">
    <source>
        <dbReference type="PROSITE-ProRule" id="PRU00339"/>
    </source>
</evidence>